<evidence type="ECO:0000313" key="5">
    <source>
        <dbReference type="Proteomes" id="UP000198287"/>
    </source>
</evidence>
<dbReference type="PANTHER" id="PTHR13844">
    <property type="entry name" value="SWI/SNF-RELATED MATRIX-ASSOCIATED ACTIN-DEPENDENT REGULATOR OF CHROMATIN SUBFAMILY D"/>
    <property type="match status" value="1"/>
</dbReference>
<dbReference type="InterPro" id="IPR003121">
    <property type="entry name" value="SWIB_MDM2_domain"/>
</dbReference>
<dbReference type="InterPro" id="IPR036885">
    <property type="entry name" value="SWIB_MDM2_dom_sf"/>
</dbReference>
<accession>A0A226F4C9</accession>
<evidence type="ECO:0000259" key="2">
    <source>
        <dbReference type="PROSITE" id="PS51925"/>
    </source>
</evidence>
<dbReference type="PROSITE" id="PS51925">
    <property type="entry name" value="SWIB_MDM2"/>
    <property type="match status" value="1"/>
</dbReference>
<protein>
    <submittedName>
        <fullName evidence="4">Upstream activation factor subunit spp27</fullName>
    </submittedName>
</protein>
<keyword evidence="5" id="KW-1185">Reference proteome</keyword>
<dbReference type="PROSITE" id="PS51998">
    <property type="entry name" value="DEK_C"/>
    <property type="match status" value="1"/>
</dbReference>
<dbReference type="SMART" id="SM00151">
    <property type="entry name" value="SWIB"/>
    <property type="match status" value="1"/>
</dbReference>
<gene>
    <name evidence="4" type="ORF">Fcan01_03909</name>
</gene>
<evidence type="ECO:0000259" key="3">
    <source>
        <dbReference type="PROSITE" id="PS51998"/>
    </source>
</evidence>
<dbReference type="STRING" id="158441.A0A226F4C9"/>
<dbReference type="SUPFAM" id="SSF109715">
    <property type="entry name" value="DEK C-terminal domain"/>
    <property type="match status" value="1"/>
</dbReference>
<dbReference type="OrthoDB" id="10251073at2759"/>
<reference evidence="4 5" key="1">
    <citation type="submission" date="2015-12" db="EMBL/GenBank/DDBJ databases">
        <title>The genome of Folsomia candida.</title>
        <authorList>
            <person name="Faddeeva A."/>
            <person name="Derks M.F."/>
            <person name="Anvar Y."/>
            <person name="Smit S."/>
            <person name="Van Straalen N."/>
            <person name="Roelofs D."/>
        </authorList>
    </citation>
    <scope>NUCLEOTIDE SEQUENCE [LARGE SCALE GENOMIC DNA]</scope>
    <source>
        <strain evidence="4 5">VU population</strain>
        <tissue evidence="4">Whole body</tissue>
    </source>
</reference>
<dbReference type="EMBL" id="LNIX01000001">
    <property type="protein sequence ID" value="OXA63776.1"/>
    <property type="molecule type" value="Genomic_DNA"/>
</dbReference>
<dbReference type="Pfam" id="PF08766">
    <property type="entry name" value="DEK_C"/>
    <property type="match status" value="1"/>
</dbReference>
<comment type="caution">
    <text evidence="4">The sequence shown here is derived from an EMBL/GenBank/DDBJ whole genome shotgun (WGS) entry which is preliminary data.</text>
</comment>
<organism evidence="4 5">
    <name type="scientific">Folsomia candida</name>
    <name type="common">Springtail</name>
    <dbReference type="NCBI Taxonomy" id="158441"/>
    <lineage>
        <taxon>Eukaryota</taxon>
        <taxon>Metazoa</taxon>
        <taxon>Ecdysozoa</taxon>
        <taxon>Arthropoda</taxon>
        <taxon>Hexapoda</taxon>
        <taxon>Collembola</taxon>
        <taxon>Entomobryomorpha</taxon>
        <taxon>Isotomoidea</taxon>
        <taxon>Isotomidae</taxon>
        <taxon>Proisotominae</taxon>
        <taxon>Folsomia</taxon>
    </lineage>
</organism>
<sequence>MEKIATPDLSTKDNRRRPPLRSAMEGLSLGQAPCGSCLYPTLAKINFILVVRRPGCLRRATTTYAQFYCISHPPRTTLKNMANTAQLRKLIAEILKTANLNSITTRKVRQELETKLGEDLSEKKKQIENLVLEILEDILNGTGDDKGSKRKTKDESESEKEDTPKKKRGKKASDDDDESSSSLVIDESSSSLVIDESSSSIVIDDSEEEPKTEKKPAGNLKGGYAKKYRLSSKLAKVMGEENMARHEVVKKMWVIIKEKQLFDPKNKQFAICNEDLLAVFRVKRFKIFGMMKYLSTHFLDD</sequence>
<feature type="compositionally biased region" description="Low complexity" evidence="1">
    <location>
        <begin position="180"/>
        <end position="198"/>
    </location>
</feature>
<dbReference type="InterPro" id="IPR014876">
    <property type="entry name" value="DEK_C"/>
</dbReference>
<dbReference type="OMA" id="KVWQYIR"/>
<evidence type="ECO:0000313" key="4">
    <source>
        <dbReference type="EMBL" id="OXA63776.1"/>
    </source>
</evidence>
<proteinExistence type="predicted"/>
<feature type="compositionally biased region" description="Basic and acidic residues" evidence="1">
    <location>
        <begin position="143"/>
        <end position="155"/>
    </location>
</feature>
<dbReference type="InterPro" id="IPR019835">
    <property type="entry name" value="SWIB_domain"/>
</dbReference>
<evidence type="ECO:0000256" key="1">
    <source>
        <dbReference type="SAM" id="MobiDB-lite"/>
    </source>
</evidence>
<dbReference type="CDD" id="cd10567">
    <property type="entry name" value="SWIB-MDM2_like"/>
    <property type="match status" value="1"/>
</dbReference>
<dbReference type="Gene3D" id="1.10.10.60">
    <property type="entry name" value="Homeodomain-like"/>
    <property type="match status" value="1"/>
</dbReference>
<name>A0A226F4C9_FOLCA</name>
<dbReference type="Gene3D" id="1.10.245.10">
    <property type="entry name" value="SWIB/MDM2 domain"/>
    <property type="match status" value="1"/>
</dbReference>
<dbReference type="Proteomes" id="UP000198287">
    <property type="component" value="Unassembled WGS sequence"/>
</dbReference>
<dbReference type="AlphaFoldDB" id="A0A226F4C9"/>
<feature type="region of interest" description="Disordered" evidence="1">
    <location>
        <begin position="142"/>
        <end position="198"/>
    </location>
</feature>
<feature type="domain" description="DM2" evidence="2">
    <location>
        <begin position="223"/>
        <end position="300"/>
    </location>
</feature>
<dbReference type="Pfam" id="PF02201">
    <property type="entry name" value="SWIB"/>
    <property type="match status" value="1"/>
</dbReference>
<dbReference type="SUPFAM" id="SSF47592">
    <property type="entry name" value="SWIB/MDM2 domain"/>
    <property type="match status" value="1"/>
</dbReference>
<feature type="domain" description="DEK-C" evidence="3">
    <location>
        <begin position="81"/>
        <end position="136"/>
    </location>
</feature>